<protein>
    <recommendedName>
        <fullName evidence="3">DUF4369 domain-containing protein</fullName>
    </recommendedName>
</protein>
<dbReference type="EMBL" id="LFQU01000067">
    <property type="protein sequence ID" value="KOO65763.1"/>
    <property type="molecule type" value="Genomic_DNA"/>
</dbReference>
<evidence type="ECO:0008006" key="3">
    <source>
        <dbReference type="Google" id="ProtNLM"/>
    </source>
</evidence>
<dbReference type="Proteomes" id="UP000036951">
    <property type="component" value="Unassembled WGS sequence"/>
</dbReference>
<evidence type="ECO:0000313" key="1">
    <source>
        <dbReference type="EMBL" id="KOO65763.1"/>
    </source>
</evidence>
<reference evidence="1 2" key="1">
    <citation type="submission" date="2015-06" db="EMBL/GenBank/DDBJ databases">
        <title>Prevotella sp. 109, sp. nov., a novel member of the family Prevotellaceae isolated from human faeces.</title>
        <authorList>
            <person name="Shkoporov A.N."/>
            <person name="Chaplin A.V."/>
            <person name="Kafarskaia L.I."/>
            <person name="Efimov B.A."/>
        </authorList>
    </citation>
    <scope>NUCLEOTIDE SEQUENCE [LARGE SCALE GENOMIC DNA]</scope>
    <source>
        <strain evidence="1 2">109</strain>
    </source>
</reference>
<name>A0A8E1UPD5_9BACT</name>
<organism evidence="1 2">
    <name type="scientific">Xylanibacter rarus</name>
    <dbReference type="NCBI Taxonomy" id="1676614"/>
    <lineage>
        <taxon>Bacteria</taxon>
        <taxon>Pseudomonadati</taxon>
        <taxon>Bacteroidota</taxon>
        <taxon>Bacteroidia</taxon>
        <taxon>Bacteroidales</taxon>
        <taxon>Prevotellaceae</taxon>
        <taxon>Xylanibacter</taxon>
    </lineage>
</organism>
<proteinExistence type="predicted"/>
<evidence type="ECO:0000313" key="2">
    <source>
        <dbReference type="Proteomes" id="UP000036951"/>
    </source>
</evidence>
<comment type="caution">
    <text evidence="1">The sequence shown here is derived from an EMBL/GenBank/DDBJ whole genome shotgun (WGS) entry which is preliminary data.</text>
</comment>
<dbReference type="AlphaFoldDB" id="A0A8E1UPD5"/>
<sequence length="199" mass="23092">MLIEYVRREPDKRVVSERIPVDSNGFFNYSCDIKWAYNAELTVKSNGYKSHIFLVPGESAEIEGPCAYWKINGTAFYQRMDSINQMLHPFYKEFDAAKSEYDKGMADGLDKAVLDSIKKAANMDINKRMWKVTHQYITEHPNDEISAAILLSQDYTDILPAIRMLSPKVRNGRFRNYIDIIDNMFSRLDKEIKAKKSEN</sequence>
<gene>
    <name evidence="1" type="ORF">ACU52_14490</name>
</gene>
<keyword evidence="2" id="KW-1185">Reference proteome</keyword>
<accession>A0A8E1UPD5</accession>